<keyword evidence="7" id="KW-0282">Flagellum</keyword>
<dbReference type="Pfam" id="PF01311">
    <property type="entry name" value="Bac_export_1"/>
    <property type="match status" value="1"/>
</dbReference>
<keyword evidence="4 6" id="KW-1133">Transmembrane helix</keyword>
<dbReference type="EMBL" id="BLAB01000001">
    <property type="protein sequence ID" value="GER94459.1"/>
    <property type="molecule type" value="Genomic_DNA"/>
</dbReference>
<evidence type="ECO:0000256" key="1">
    <source>
        <dbReference type="ARBA" id="ARBA00004651"/>
    </source>
</evidence>
<keyword evidence="3 6" id="KW-0812">Transmembrane</keyword>
<evidence type="ECO:0000256" key="2">
    <source>
        <dbReference type="ARBA" id="ARBA00022475"/>
    </source>
</evidence>
<keyword evidence="7" id="KW-0969">Cilium</keyword>
<comment type="caution">
    <text evidence="7">The sequence shown here is derived from an EMBL/GenBank/DDBJ whole genome shotgun (WGS) entry which is preliminary data.</text>
</comment>
<keyword evidence="7" id="KW-0966">Cell projection</keyword>
<evidence type="ECO:0000313" key="7">
    <source>
        <dbReference type="EMBL" id="GER94459.1"/>
    </source>
</evidence>
<dbReference type="GO" id="GO:0005886">
    <property type="term" value="C:plasma membrane"/>
    <property type="evidence" value="ECO:0007669"/>
    <property type="project" value="UniProtKB-SubCell"/>
</dbReference>
<evidence type="ECO:0000256" key="4">
    <source>
        <dbReference type="ARBA" id="ARBA00022989"/>
    </source>
</evidence>
<feature type="transmembrane region" description="Helical" evidence="6">
    <location>
        <begin position="14"/>
        <end position="32"/>
    </location>
</feature>
<evidence type="ECO:0000256" key="6">
    <source>
        <dbReference type="SAM" id="Phobius"/>
    </source>
</evidence>
<feature type="transmembrane region" description="Helical" evidence="6">
    <location>
        <begin position="202"/>
        <end position="226"/>
    </location>
</feature>
<keyword evidence="2" id="KW-1003">Cell membrane</keyword>
<feature type="transmembrane region" description="Helical" evidence="6">
    <location>
        <begin position="167"/>
        <end position="190"/>
    </location>
</feature>
<gene>
    <name evidence="7" type="ORF">A45J_2222</name>
</gene>
<reference evidence="7" key="1">
    <citation type="submission" date="2019-10" db="EMBL/GenBank/DDBJ databases">
        <title>Metagenomic sequencing of thiosulfate-disproportionating enrichment culture.</title>
        <authorList>
            <person name="Umezawa K."/>
            <person name="Kojima H."/>
            <person name="Fukui M."/>
        </authorList>
    </citation>
    <scope>NUCLEOTIDE SEQUENCE</scope>
    <source>
        <strain evidence="7">45J</strain>
    </source>
</reference>
<dbReference type="GO" id="GO:0006605">
    <property type="term" value="P:protein targeting"/>
    <property type="evidence" value="ECO:0007669"/>
    <property type="project" value="InterPro"/>
</dbReference>
<comment type="subcellular location">
    <subcellularLocation>
        <location evidence="1">Cell membrane</location>
        <topology evidence="1">Multi-pass membrane protein</topology>
    </subcellularLocation>
</comment>
<dbReference type="PRINTS" id="PR00953">
    <property type="entry name" value="TYPE3IMRPROT"/>
</dbReference>
<protein>
    <submittedName>
        <fullName evidence="7">Flagellar biosynthetic protein FliR</fullName>
    </submittedName>
</protein>
<organism evidence="7">
    <name type="scientific">hot springs metagenome</name>
    <dbReference type="NCBI Taxonomy" id="433727"/>
    <lineage>
        <taxon>unclassified sequences</taxon>
        <taxon>metagenomes</taxon>
        <taxon>ecological metagenomes</taxon>
    </lineage>
</organism>
<feature type="transmembrane region" description="Helical" evidence="6">
    <location>
        <begin position="120"/>
        <end position="140"/>
    </location>
</feature>
<feature type="transmembrane region" description="Helical" evidence="6">
    <location>
        <begin position="67"/>
        <end position="85"/>
    </location>
</feature>
<feature type="transmembrane region" description="Helical" evidence="6">
    <location>
        <begin position="38"/>
        <end position="60"/>
    </location>
</feature>
<name>A0A5J4L8J4_9ZZZZ</name>
<dbReference type="PANTHER" id="PTHR30065">
    <property type="entry name" value="FLAGELLAR BIOSYNTHETIC PROTEIN FLIR"/>
    <property type="match status" value="1"/>
</dbReference>
<dbReference type="InterPro" id="IPR002010">
    <property type="entry name" value="T3SS_IM_R"/>
</dbReference>
<proteinExistence type="predicted"/>
<sequence>MELYNLINTYAEKFIPVFIRIAVMLSFIPFIGARMTPMMVRVGIAVALTLLLLPVVNVNIENPVRSIFEAFFVGSAIGLTARIILGAVETAAQWMSIEMGIGVAAVFNPMFGEQIGPLSLFYTFVSMGLFFMLDMHHYFIEAIVRSFDMSSIQYKGIFDSIIKLNSILFPLALKIAAPIILVQVLINLAMGFLSRALPQANIFFISFPLLITSGIIFMALSLPFVLMVVSKAFVNVKDAIMVFTR</sequence>
<keyword evidence="5 6" id="KW-0472">Membrane</keyword>
<dbReference type="PANTHER" id="PTHR30065:SF1">
    <property type="entry name" value="SURFACE PRESENTATION OF ANTIGENS PROTEIN SPAR"/>
    <property type="match status" value="1"/>
</dbReference>
<accession>A0A5J4L8J4</accession>
<evidence type="ECO:0000256" key="5">
    <source>
        <dbReference type="ARBA" id="ARBA00023136"/>
    </source>
</evidence>
<dbReference type="AlphaFoldDB" id="A0A5J4L8J4"/>
<evidence type="ECO:0000256" key="3">
    <source>
        <dbReference type="ARBA" id="ARBA00022692"/>
    </source>
</evidence>